<name>A0A9D1D6B3_9FIRM</name>
<dbReference type="SUPFAM" id="SSF103473">
    <property type="entry name" value="MFS general substrate transporter"/>
    <property type="match status" value="1"/>
</dbReference>
<keyword evidence="1" id="KW-0472">Membrane</keyword>
<keyword evidence="1" id="KW-1133">Transmembrane helix</keyword>
<feature type="transmembrane region" description="Helical" evidence="1">
    <location>
        <begin position="7"/>
        <end position="29"/>
    </location>
</feature>
<gene>
    <name evidence="2" type="ORF">IAA70_00195</name>
</gene>
<reference evidence="2" key="1">
    <citation type="submission" date="2020-10" db="EMBL/GenBank/DDBJ databases">
        <authorList>
            <person name="Gilroy R."/>
        </authorList>
    </citation>
    <scope>NUCLEOTIDE SEQUENCE</scope>
    <source>
        <strain evidence="2">ChiHjej9B8-7071</strain>
    </source>
</reference>
<evidence type="ECO:0000313" key="2">
    <source>
        <dbReference type="EMBL" id="HIR08802.1"/>
    </source>
</evidence>
<feature type="transmembrane region" description="Helical" evidence="1">
    <location>
        <begin position="35"/>
        <end position="59"/>
    </location>
</feature>
<reference evidence="2" key="2">
    <citation type="journal article" date="2021" name="PeerJ">
        <title>Extensive microbial diversity within the chicken gut microbiome revealed by metagenomics and culture.</title>
        <authorList>
            <person name="Gilroy R."/>
            <person name="Ravi A."/>
            <person name="Getino M."/>
            <person name="Pursley I."/>
            <person name="Horton D.L."/>
            <person name="Alikhan N.F."/>
            <person name="Baker D."/>
            <person name="Gharbi K."/>
            <person name="Hall N."/>
            <person name="Watson M."/>
            <person name="Adriaenssens E.M."/>
            <person name="Foster-Nyarko E."/>
            <person name="Jarju S."/>
            <person name="Secka A."/>
            <person name="Antonio M."/>
            <person name="Oren A."/>
            <person name="Chaudhuri R.R."/>
            <person name="La Ragione R."/>
            <person name="Hildebrand F."/>
            <person name="Pallen M.J."/>
        </authorList>
    </citation>
    <scope>NUCLEOTIDE SEQUENCE</scope>
    <source>
        <strain evidence="2">ChiHjej9B8-7071</strain>
    </source>
</reference>
<protein>
    <submittedName>
        <fullName evidence="2">Uncharacterized protein</fullName>
    </submittedName>
</protein>
<dbReference type="EMBL" id="DVGD01000007">
    <property type="protein sequence ID" value="HIR08802.1"/>
    <property type="molecule type" value="Genomic_DNA"/>
</dbReference>
<dbReference type="AlphaFoldDB" id="A0A9D1D6B3"/>
<dbReference type="InterPro" id="IPR036259">
    <property type="entry name" value="MFS_trans_sf"/>
</dbReference>
<comment type="caution">
    <text evidence="2">The sequence shown here is derived from an EMBL/GenBank/DDBJ whole genome shotgun (WGS) entry which is preliminary data.</text>
</comment>
<sequence length="65" mass="7428">MKQPWRFLVCTIVFVIVGWYIGAMFDFFPFYADDFAVRAVGFATLILSVVMAACTILIVKKKDKD</sequence>
<evidence type="ECO:0000256" key="1">
    <source>
        <dbReference type="SAM" id="Phobius"/>
    </source>
</evidence>
<accession>A0A9D1D6B3</accession>
<organism evidence="2 3">
    <name type="scientific">Candidatus Avoscillospira stercoripullorum</name>
    <dbReference type="NCBI Taxonomy" id="2840709"/>
    <lineage>
        <taxon>Bacteria</taxon>
        <taxon>Bacillati</taxon>
        <taxon>Bacillota</taxon>
        <taxon>Clostridia</taxon>
        <taxon>Eubacteriales</taxon>
        <taxon>Oscillospiraceae</taxon>
        <taxon>Oscillospiraceae incertae sedis</taxon>
        <taxon>Candidatus Avoscillospira</taxon>
    </lineage>
</organism>
<proteinExistence type="predicted"/>
<evidence type="ECO:0000313" key="3">
    <source>
        <dbReference type="Proteomes" id="UP000824258"/>
    </source>
</evidence>
<dbReference type="Proteomes" id="UP000824258">
    <property type="component" value="Unassembled WGS sequence"/>
</dbReference>
<keyword evidence="1" id="KW-0812">Transmembrane</keyword>